<dbReference type="PROSITE" id="PS51257">
    <property type="entry name" value="PROKAR_LIPOPROTEIN"/>
    <property type="match status" value="1"/>
</dbReference>
<gene>
    <name evidence="2" type="ORF">GXW74_04675</name>
</gene>
<feature type="chain" id="PRO_5040944987" evidence="1">
    <location>
        <begin position="20"/>
        <end position="138"/>
    </location>
</feature>
<evidence type="ECO:0000256" key="1">
    <source>
        <dbReference type="SAM" id="SignalP"/>
    </source>
</evidence>
<keyword evidence="1" id="KW-0732">Signal</keyword>
<reference evidence="2" key="2">
    <citation type="journal article" date="2021" name="Syst. Appl. Microbiol.">
        <title>Roseomonas hellenica sp. nov., isolated from roots of wild-growing Alkanna tinctoria.</title>
        <authorList>
            <person name="Rat A."/>
            <person name="Naranjo H.D."/>
            <person name="Lebbe L."/>
            <person name="Cnockaert M."/>
            <person name="Krigas N."/>
            <person name="Grigoriadou K."/>
            <person name="Maloupa E."/>
            <person name="Willems A."/>
        </authorList>
    </citation>
    <scope>NUCLEOTIDE SEQUENCE</scope>
    <source>
        <strain evidence="2">LMG 31228</strain>
    </source>
</reference>
<sequence>MRMRILWPAFALLALPVAAQGQALVACEPLEATSRPGIMPTRAYAVEIEGGTLRRMVLTLANGQRSTTEFMPMSGGVSVRLITFPDPRDATRVTAVFNRAVVSPDGTVLVETWLRQAGDAAPAHNFYRLRCPLGGATK</sequence>
<reference evidence="2" key="1">
    <citation type="submission" date="2020-01" db="EMBL/GenBank/DDBJ databases">
        <authorList>
            <person name="Rat A."/>
        </authorList>
    </citation>
    <scope>NUCLEOTIDE SEQUENCE</scope>
    <source>
        <strain evidence="2">LMG 31228</strain>
    </source>
</reference>
<protein>
    <submittedName>
        <fullName evidence="2">Uncharacterized protein</fullName>
    </submittedName>
</protein>
<organism evidence="2 3">
    <name type="scientific">Neoroseomonas eburnea</name>
    <dbReference type="NCBI Taxonomy" id="1346889"/>
    <lineage>
        <taxon>Bacteria</taxon>
        <taxon>Pseudomonadati</taxon>
        <taxon>Pseudomonadota</taxon>
        <taxon>Alphaproteobacteria</taxon>
        <taxon>Acetobacterales</taxon>
        <taxon>Acetobacteraceae</taxon>
        <taxon>Neoroseomonas</taxon>
    </lineage>
</organism>
<dbReference type="AlphaFoldDB" id="A0A9X9X7T3"/>
<proteinExistence type="predicted"/>
<evidence type="ECO:0000313" key="3">
    <source>
        <dbReference type="Proteomes" id="UP001138709"/>
    </source>
</evidence>
<dbReference type="RefSeq" id="WP_211845116.1">
    <property type="nucleotide sequence ID" value="NZ_JAAEDL010000003.1"/>
</dbReference>
<name>A0A9X9X7T3_9PROT</name>
<accession>A0A9X9X7T3</accession>
<comment type="caution">
    <text evidence="2">The sequence shown here is derived from an EMBL/GenBank/DDBJ whole genome shotgun (WGS) entry which is preliminary data.</text>
</comment>
<evidence type="ECO:0000313" key="2">
    <source>
        <dbReference type="EMBL" id="MBR0679769.1"/>
    </source>
</evidence>
<keyword evidence="3" id="KW-1185">Reference proteome</keyword>
<feature type="signal peptide" evidence="1">
    <location>
        <begin position="1"/>
        <end position="19"/>
    </location>
</feature>
<dbReference type="Proteomes" id="UP001138709">
    <property type="component" value="Unassembled WGS sequence"/>
</dbReference>
<dbReference type="EMBL" id="JAAEDL010000003">
    <property type="protein sequence ID" value="MBR0679769.1"/>
    <property type="molecule type" value="Genomic_DNA"/>
</dbReference>